<evidence type="ECO:0000256" key="1">
    <source>
        <dbReference type="SAM" id="MobiDB-lite"/>
    </source>
</evidence>
<dbReference type="InParanoid" id="D8UIW4"/>
<organism evidence="3">
    <name type="scientific">Volvox carteri f. nagariensis</name>
    <dbReference type="NCBI Taxonomy" id="3068"/>
    <lineage>
        <taxon>Eukaryota</taxon>
        <taxon>Viridiplantae</taxon>
        <taxon>Chlorophyta</taxon>
        <taxon>core chlorophytes</taxon>
        <taxon>Chlorophyceae</taxon>
        <taxon>CS clade</taxon>
        <taxon>Chlamydomonadales</taxon>
        <taxon>Volvocaceae</taxon>
        <taxon>Volvox</taxon>
    </lineage>
</organism>
<accession>D8UIW4</accession>
<evidence type="ECO:0000313" key="2">
    <source>
        <dbReference type="EMBL" id="EFJ40326.1"/>
    </source>
</evidence>
<dbReference type="AlphaFoldDB" id="D8UIW4"/>
<dbReference type="GeneID" id="9628048"/>
<protein>
    <submittedName>
        <fullName evidence="2">Uncharacterized protein</fullName>
    </submittedName>
</protein>
<dbReference type="Proteomes" id="UP000001058">
    <property type="component" value="Unassembled WGS sequence"/>
</dbReference>
<dbReference type="EMBL" id="GL378419">
    <property type="protein sequence ID" value="EFJ40326.1"/>
    <property type="molecule type" value="Genomic_DNA"/>
</dbReference>
<dbReference type="OrthoDB" id="534849at2759"/>
<dbReference type="RefSeq" id="XP_002958589.1">
    <property type="nucleotide sequence ID" value="XM_002958543.1"/>
</dbReference>
<name>D8UIW4_VOLCA</name>
<evidence type="ECO:0000313" key="3">
    <source>
        <dbReference type="Proteomes" id="UP000001058"/>
    </source>
</evidence>
<feature type="region of interest" description="Disordered" evidence="1">
    <location>
        <begin position="19"/>
        <end position="58"/>
    </location>
</feature>
<keyword evidence="3" id="KW-1185">Reference proteome</keyword>
<gene>
    <name evidence="2" type="ORF">VOLCADRAFT_108206</name>
</gene>
<proteinExistence type="predicted"/>
<sequence>MEANKTKARKPARLLWQRTGTGRSKELMGTGVSPSVDGRPSSQVQGVRQGAVAGDPSRPVALHTHTYTYVFNRLTHHTHRVQLRRTFCEGLYGAPRAIPNSAFYTELDERLRLQSSTLMAVRNKLVVECLAAASNQEDGIDTVAMRQDVNSSLSRQMEFFTSCMERYCGPPRICRCNCESCGGICLEGGGGKDLSKPLAGPSLQPYG</sequence>
<dbReference type="KEGG" id="vcn:VOLCADRAFT_108206"/>
<reference evidence="2 3" key="1">
    <citation type="journal article" date="2010" name="Science">
        <title>Genomic analysis of organismal complexity in the multicellular green alga Volvox carteri.</title>
        <authorList>
            <person name="Prochnik S.E."/>
            <person name="Umen J."/>
            <person name="Nedelcu A.M."/>
            <person name="Hallmann A."/>
            <person name="Miller S.M."/>
            <person name="Nishii I."/>
            <person name="Ferris P."/>
            <person name="Kuo A."/>
            <person name="Mitros T."/>
            <person name="Fritz-Laylin L.K."/>
            <person name="Hellsten U."/>
            <person name="Chapman J."/>
            <person name="Simakov O."/>
            <person name="Rensing S.A."/>
            <person name="Terry A."/>
            <person name="Pangilinan J."/>
            <person name="Kapitonov V."/>
            <person name="Jurka J."/>
            <person name="Salamov A."/>
            <person name="Shapiro H."/>
            <person name="Schmutz J."/>
            <person name="Grimwood J."/>
            <person name="Lindquist E."/>
            <person name="Lucas S."/>
            <person name="Grigoriev I.V."/>
            <person name="Schmitt R."/>
            <person name="Kirk D."/>
            <person name="Rokhsar D.S."/>
        </authorList>
    </citation>
    <scope>NUCLEOTIDE SEQUENCE [LARGE SCALE GENOMIC DNA]</scope>
    <source>
        <strain evidence="3">f. Nagariensis / Eve</strain>
    </source>
</reference>